<keyword evidence="7 11" id="KW-0460">Magnesium</keyword>
<accession>A0ABX0V8I8</accession>
<dbReference type="InterPro" id="IPR055152">
    <property type="entry name" value="Transketolase-like_C_2"/>
</dbReference>
<dbReference type="InterPro" id="IPR033247">
    <property type="entry name" value="Transketolase_fam"/>
</dbReference>
<evidence type="ECO:0000256" key="9">
    <source>
        <dbReference type="ARBA" id="ARBA00049473"/>
    </source>
</evidence>
<comment type="caution">
    <text evidence="13">The sequence shown here is derived from an EMBL/GenBank/DDBJ whole genome shotgun (WGS) entry which is preliminary data.</text>
</comment>
<dbReference type="Gene3D" id="3.40.50.970">
    <property type="match status" value="2"/>
</dbReference>
<dbReference type="CDD" id="cd07033">
    <property type="entry name" value="TPP_PYR_DXS_TK_like"/>
    <property type="match status" value="1"/>
</dbReference>
<comment type="cofactor">
    <cofactor evidence="11">
        <name>thiamine diphosphate</name>
        <dbReference type="ChEBI" id="CHEBI:58937"/>
    </cofactor>
    <text evidence="11">Binds 1 thiamine pyrophosphate per subunit.</text>
</comment>
<evidence type="ECO:0000256" key="11">
    <source>
        <dbReference type="RuleBase" id="RU004996"/>
    </source>
</evidence>
<feature type="domain" description="Transketolase-like pyrimidine-binding" evidence="12">
    <location>
        <begin position="353"/>
        <end position="524"/>
    </location>
</feature>
<comment type="subunit">
    <text evidence="2 11">Homodimer.</text>
</comment>
<dbReference type="SUPFAM" id="SSF52922">
    <property type="entry name" value="TK C-terminal domain-like"/>
    <property type="match status" value="1"/>
</dbReference>
<gene>
    <name evidence="13" type="ORF">FHS82_003306</name>
</gene>
<evidence type="ECO:0000313" key="14">
    <source>
        <dbReference type="Proteomes" id="UP001429580"/>
    </source>
</evidence>
<sequence>MTAQVEHKELANAIRALAIDAVEKAKSGHPGLPLGMADVATVLFSRFLKFDAANPSWPDRDRFILSAGHGSALLYALLYLTGAPSVTLDEIRHFRQLHSKTPGHPENFVTAGVETTTGPLGQGLATAVGFALAERLLNAEYGDGLVDHFTYVLASDGDLMEGISQEAIAFAGHLKLNRLIVLWDDNGISIDGPLSLSDSVDQAKRFESAGWHAVHVDGHDPDAIAAAIESARNADRPTLIAAKTVIGYGSPKKAGTSKAHGEPLGAEEILATKEALGWHHGPFEVPDGILKAWRTFGERGRAAREAWQKRLAGESEAVRTEFARRITGEPDTRRLHAAIDALKARFNGEKPAIATRKASELALEALVGEVPELLLGSADLTPSNNTRTKGLKEIAPGDYAGRYIHYGIREHGMAAAMNGILLHGGYRPAGGTFLVFSDYARPAIRLAALTGTPAIYVFTHDSIGLGEDGPTHQPVEHLAALRAIPNLRVLRPADAVETAEAWQIALGRTTGPTLLALTRQNLPTVRTEPAPQNLSATGAYELSPAEGVAVASLFASGSEVEIALKAQELLKEQGIAARVVSVPSLELFLEQPEDVRRAVVGNARIKVAIEAAVRFGWDAVIDSDGIFVGMSGFGASAPYKELYKYFGITPEAVVEKVIKRHNS</sequence>
<evidence type="ECO:0000256" key="4">
    <source>
        <dbReference type="ARBA" id="ARBA00022679"/>
    </source>
</evidence>
<evidence type="ECO:0000256" key="8">
    <source>
        <dbReference type="ARBA" id="ARBA00023052"/>
    </source>
</evidence>
<dbReference type="Proteomes" id="UP001429580">
    <property type="component" value="Unassembled WGS sequence"/>
</dbReference>
<dbReference type="PANTHER" id="PTHR43522">
    <property type="entry name" value="TRANSKETOLASE"/>
    <property type="match status" value="1"/>
</dbReference>
<keyword evidence="5 11" id="KW-0479">Metal-binding</keyword>
<dbReference type="SUPFAM" id="SSF52518">
    <property type="entry name" value="Thiamin diphosphate-binding fold (THDP-binding)"/>
    <property type="match status" value="2"/>
</dbReference>
<dbReference type="EC" id="2.2.1.1" evidence="3 10"/>
<dbReference type="GO" id="GO:0004802">
    <property type="term" value="F:transketolase activity"/>
    <property type="evidence" value="ECO:0007669"/>
    <property type="project" value="UniProtKB-EC"/>
</dbReference>
<keyword evidence="8 11" id="KW-0786">Thiamine pyrophosphate</keyword>
<dbReference type="Pfam" id="PF02779">
    <property type="entry name" value="Transket_pyr"/>
    <property type="match status" value="1"/>
</dbReference>
<dbReference type="Gene3D" id="3.40.50.920">
    <property type="match status" value="1"/>
</dbReference>
<dbReference type="InterPro" id="IPR005474">
    <property type="entry name" value="Transketolase_N"/>
</dbReference>
<evidence type="ECO:0000256" key="1">
    <source>
        <dbReference type="ARBA" id="ARBA00007131"/>
    </source>
</evidence>
<dbReference type="CDD" id="cd02012">
    <property type="entry name" value="TPP_TK"/>
    <property type="match status" value="1"/>
</dbReference>
<dbReference type="InterPro" id="IPR020826">
    <property type="entry name" value="Transketolase_BS"/>
</dbReference>
<dbReference type="EMBL" id="JAASQI010000008">
    <property type="protein sequence ID" value="NIJ59451.1"/>
    <property type="molecule type" value="Genomic_DNA"/>
</dbReference>
<protein>
    <recommendedName>
        <fullName evidence="3 10">Transketolase</fullName>
        <ecNumber evidence="3 10">2.2.1.1</ecNumber>
    </recommendedName>
</protein>
<keyword evidence="6 11" id="KW-0106">Calcium</keyword>
<dbReference type="SMART" id="SM00861">
    <property type="entry name" value="Transket_pyr"/>
    <property type="match status" value="1"/>
</dbReference>
<evidence type="ECO:0000256" key="10">
    <source>
        <dbReference type="NCBIfam" id="TIGR00232"/>
    </source>
</evidence>
<dbReference type="PANTHER" id="PTHR43522:SF2">
    <property type="entry name" value="TRANSKETOLASE 1-RELATED"/>
    <property type="match status" value="1"/>
</dbReference>
<evidence type="ECO:0000256" key="6">
    <source>
        <dbReference type="ARBA" id="ARBA00022837"/>
    </source>
</evidence>
<dbReference type="PROSITE" id="PS00801">
    <property type="entry name" value="TRANSKETOLASE_1"/>
    <property type="match status" value="1"/>
</dbReference>
<dbReference type="RefSeq" id="WP_343042600.1">
    <property type="nucleotide sequence ID" value="NZ_JAASQI010000008.1"/>
</dbReference>
<dbReference type="InterPro" id="IPR005478">
    <property type="entry name" value="Transketolase_bac-like"/>
</dbReference>
<evidence type="ECO:0000256" key="7">
    <source>
        <dbReference type="ARBA" id="ARBA00022842"/>
    </source>
</evidence>
<name>A0ABX0V8I8_9HYPH</name>
<reference evidence="13 14" key="1">
    <citation type="submission" date="2020-03" db="EMBL/GenBank/DDBJ databases">
        <title>Genomic Encyclopedia of Type Strains, Phase IV (KMG-IV): sequencing the most valuable type-strain genomes for metagenomic binning, comparative biology and taxonomic classification.</title>
        <authorList>
            <person name="Goeker M."/>
        </authorList>
    </citation>
    <scope>NUCLEOTIDE SEQUENCE [LARGE SCALE GENOMIC DNA]</scope>
    <source>
        <strain evidence="13 14">DSM 103870</strain>
    </source>
</reference>
<dbReference type="Pfam" id="PF22613">
    <property type="entry name" value="Transketolase_C_1"/>
    <property type="match status" value="1"/>
</dbReference>
<dbReference type="PROSITE" id="PS00802">
    <property type="entry name" value="TRANSKETOLASE_2"/>
    <property type="match status" value="1"/>
</dbReference>
<proteinExistence type="inferred from homology"/>
<organism evidence="13 14">
    <name type="scientific">Pseudochelatococcus lubricantis</name>
    <dbReference type="NCBI Taxonomy" id="1538102"/>
    <lineage>
        <taxon>Bacteria</taxon>
        <taxon>Pseudomonadati</taxon>
        <taxon>Pseudomonadota</taxon>
        <taxon>Alphaproteobacteria</taxon>
        <taxon>Hyphomicrobiales</taxon>
        <taxon>Chelatococcaceae</taxon>
        <taxon>Pseudochelatococcus</taxon>
    </lineage>
</organism>
<evidence type="ECO:0000313" key="13">
    <source>
        <dbReference type="EMBL" id="NIJ59451.1"/>
    </source>
</evidence>
<comment type="catalytic activity">
    <reaction evidence="9 11">
        <text>D-sedoheptulose 7-phosphate + D-glyceraldehyde 3-phosphate = aldehydo-D-ribose 5-phosphate + D-xylulose 5-phosphate</text>
        <dbReference type="Rhea" id="RHEA:10508"/>
        <dbReference type="ChEBI" id="CHEBI:57483"/>
        <dbReference type="ChEBI" id="CHEBI:57737"/>
        <dbReference type="ChEBI" id="CHEBI:58273"/>
        <dbReference type="ChEBI" id="CHEBI:59776"/>
        <dbReference type="EC" id="2.2.1.1"/>
    </reaction>
</comment>
<comment type="similarity">
    <text evidence="1 11">Belongs to the transketolase family.</text>
</comment>
<evidence type="ECO:0000259" key="12">
    <source>
        <dbReference type="SMART" id="SM00861"/>
    </source>
</evidence>
<dbReference type="InterPro" id="IPR049557">
    <property type="entry name" value="Transketolase_CS"/>
</dbReference>
<evidence type="ECO:0000256" key="2">
    <source>
        <dbReference type="ARBA" id="ARBA00011738"/>
    </source>
</evidence>
<keyword evidence="4 11" id="KW-0808">Transferase</keyword>
<comment type="cofactor">
    <cofactor evidence="11">
        <name>Mg(2+)</name>
        <dbReference type="ChEBI" id="CHEBI:18420"/>
    </cofactor>
    <cofactor evidence="11">
        <name>Ca(2+)</name>
        <dbReference type="ChEBI" id="CHEBI:29108"/>
    </cofactor>
    <cofactor evidence="11">
        <name>Mn(2+)</name>
        <dbReference type="ChEBI" id="CHEBI:29035"/>
    </cofactor>
    <cofactor evidence="11">
        <name>Co(2+)</name>
        <dbReference type="ChEBI" id="CHEBI:48828"/>
    </cofactor>
    <text evidence="11">Binds 1 Mg(2+) ion per subunit. Can also utilize other divalent metal cations, such as Ca(2+), Mn(2+) and Co(2+).</text>
</comment>
<dbReference type="InterPro" id="IPR005475">
    <property type="entry name" value="Transketolase-like_Pyr-bd"/>
</dbReference>
<keyword evidence="14" id="KW-1185">Reference proteome</keyword>
<dbReference type="InterPro" id="IPR009014">
    <property type="entry name" value="Transketo_C/PFOR_II"/>
</dbReference>
<dbReference type="InterPro" id="IPR029061">
    <property type="entry name" value="THDP-binding"/>
</dbReference>
<dbReference type="Pfam" id="PF00456">
    <property type="entry name" value="Transketolase_N"/>
    <property type="match status" value="1"/>
</dbReference>
<evidence type="ECO:0000256" key="3">
    <source>
        <dbReference type="ARBA" id="ARBA00013152"/>
    </source>
</evidence>
<evidence type="ECO:0000256" key="5">
    <source>
        <dbReference type="ARBA" id="ARBA00022723"/>
    </source>
</evidence>
<dbReference type="NCBIfam" id="TIGR00232">
    <property type="entry name" value="tktlase_bact"/>
    <property type="match status" value="1"/>
</dbReference>
<comment type="function">
    <text evidence="11">Catalyzes the transfer of a two-carbon ketol group from a ketose donor to an aldose acceptor, via a covalent intermediate with the cofactor thiamine pyrophosphate.</text>
</comment>